<keyword evidence="1" id="KW-0812">Transmembrane</keyword>
<comment type="caution">
    <text evidence="2">The sequence shown here is derived from an EMBL/GenBank/DDBJ whole genome shotgun (WGS) entry which is preliminary data.</text>
</comment>
<keyword evidence="3" id="KW-1185">Reference proteome</keyword>
<evidence type="ECO:0000313" key="2">
    <source>
        <dbReference type="EMBL" id="MED3562737.1"/>
    </source>
</evidence>
<keyword evidence="1" id="KW-0472">Membrane</keyword>
<protein>
    <submittedName>
        <fullName evidence="2">Uncharacterized protein</fullName>
    </submittedName>
</protein>
<evidence type="ECO:0000313" key="3">
    <source>
        <dbReference type="Proteomes" id="UP001330749"/>
    </source>
</evidence>
<accession>A0ABU6NA43</accession>
<reference evidence="2 3" key="1">
    <citation type="submission" date="2023-03" db="EMBL/GenBank/DDBJ databases">
        <title>Bacillus Genome Sequencing.</title>
        <authorList>
            <person name="Dunlap C."/>
        </authorList>
    </citation>
    <scope>NUCLEOTIDE SEQUENCE [LARGE SCALE GENOMIC DNA]</scope>
    <source>
        <strain evidence="2 3">B-14544</strain>
    </source>
</reference>
<name>A0ABU6NA43_9BACI</name>
<keyword evidence="1" id="KW-1133">Transmembrane helix</keyword>
<dbReference type="EMBL" id="JARMQG010000110">
    <property type="protein sequence ID" value="MED3562737.1"/>
    <property type="molecule type" value="Genomic_DNA"/>
</dbReference>
<gene>
    <name evidence="2" type="ORF">P4447_09735</name>
</gene>
<organism evidence="2 3">
    <name type="scientific">Bacillus xiapuensis</name>
    <dbReference type="NCBI Taxonomy" id="2014075"/>
    <lineage>
        <taxon>Bacteria</taxon>
        <taxon>Bacillati</taxon>
        <taxon>Bacillota</taxon>
        <taxon>Bacilli</taxon>
        <taxon>Bacillales</taxon>
        <taxon>Bacillaceae</taxon>
        <taxon>Bacillus</taxon>
    </lineage>
</organism>
<feature type="transmembrane region" description="Helical" evidence="1">
    <location>
        <begin position="26"/>
        <end position="45"/>
    </location>
</feature>
<evidence type="ECO:0000256" key="1">
    <source>
        <dbReference type="SAM" id="Phobius"/>
    </source>
</evidence>
<dbReference type="RefSeq" id="WP_327967686.1">
    <property type="nucleotide sequence ID" value="NZ_JARMQG010000110.1"/>
</dbReference>
<sequence length="57" mass="7036">MKPFKEKEKHKKHIGHYIGEQILEWIFEWILGLLWRLIVITFRFLGRSIGAIFHHFF</sequence>
<proteinExistence type="predicted"/>
<dbReference type="Proteomes" id="UP001330749">
    <property type="component" value="Unassembled WGS sequence"/>
</dbReference>